<dbReference type="KEGG" id="gmw:113514227"/>
<feature type="compositionally biased region" description="Acidic residues" evidence="1">
    <location>
        <begin position="306"/>
        <end position="318"/>
    </location>
</feature>
<feature type="compositionally biased region" description="Basic and acidic residues" evidence="1">
    <location>
        <begin position="38"/>
        <end position="121"/>
    </location>
</feature>
<feature type="region of interest" description="Disordered" evidence="1">
    <location>
        <begin position="523"/>
        <end position="559"/>
    </location>
</feature>
<organism evidence="2 4">
    <name type="scientific">Galleria mellonella</name>
    <name type="common">Greater wax moth</name>
    <dbReference type="NCBI Taxonomy" id="7137"/>
    <lineage>
        <taxon>Eukaryota</taxon>
        <taxon>Metazoa</taxon>
        <taxon>Ecdysozoa</taxon>
        <taxon>Arthropoda</taxon>
        <taxon>Hexapoda</taxon>
        <taxon>Insecta</taxon>
        <taxon>Pterygota</taxon>
        <taxon>Neoptera</taxon>
        <taxon>Endopterygota</taxon>
        <taxon>Lepidoptera</taxon>
        <taxon>Glossata</taxon>
        <taxon>Ditrysia</taxon>
        <taxon>Pyraloidea</taxon>
        <taxon>Pyralidae</taxon>
        <taxon>Galleriinae</taxon>
        <taxon>Galleria</taxon>
    </lineage>
</organism>
<evidence type="ECO:0000313" key="3">
    <source>
        <dbReference type="RefSeq" id="XP_026754047.2"/>
    </source>
</evidence>
<keyword evidence="2" id="KW-1185">Reference proteome</keyword>
<feature type="compositionally biased region" description="Basic and acidic residues" evidence="1">
    <location>
        <begin position="11"/>
        <end position="29"/>
    </location>
</feature>
<evidence type="ECO:0000313" key="2">
    <source>
        <dbReference type="Proteomes" id="UP001652740"/>
    </source>
</evidence>
<dbReference type="RefSeq" id="XP_026754048.2">
    <property type="nucleotide sequence ID" value="XM_026898247.3"/>
</dbReference>
<gene>
    <name evidence="3 4" type="primary">LOC113514227</name>
</gene>
<sequence length="559" mass="61704">MSQKVSTRKGGVNEDKEKEKRQTDSPVKEMKKKVAANAEKEKQAAEKSAEKVGEKNSGEKSNDKTEKNVDKSDKKTTEKNQEKKAEAQEKPKEDSSKGERNGKEKQEEKKDTRKQNGKDVHNGVSDVTNTNGTDEALNGTVSESDDDEMLVIDDHDQDELFPELTYDDTSDAECFEPPTPENAPSRSLTRRSQAKVTRTPETPRPSSDRQPDAAADDSKDSKVLKLKDDALATDRKLRSADSPKPDGKKPQDKTQEKPQESTKQTQETPKKQDKQEAKKTQENESKQDGDKVERNGEKSEKMEVEIVVDVEGAEDAAGTEEPRKTDTNFSKSRVKVSPYRRSGRSSRLADHTASSVMANYTGNNTTMEMDITETSSFVSEDPSLDDSYLSGLRNIRGRRSYKPLKEMTLRNFAVNRSARSLASLNSSEQPTRPTGTVVGRKRKPESDEVELGEEAQEVGGDAEAEGVIGKRRRLLERIAQPFRRTLASTPLPARRAAEIVGINTNLPLSAPVLSTDTFDPESLKATASTPLATPLATPTATPAANNHGPEKDSKRCIIM</sequence>
<feature type="compositionally biased region" description="Acidic residues" evidence="1">
    <location>
        <begin position="143"/>
        <end position="174"/>
    </location>
</feature>
<accession>A0A6J1WIW1</accession>
<feature type="compositionally biased region" description="Basic and acidic residues" evidence="1">
    <location>
        <begin position="548"/>
        <end position="559"/>
    </location>
</feature>
<name>A0A6J1WIW1_GALME</name>
<reference evidence="3 4" key="1">
    <citation type="submission" date="2025-05" db="UniProtKB">
        <authorList>
            <consortium name="RefSeq"/>
        </authorList>
    </citation>
    <scope>IDENTIFICATION</scope>
    <source>
        <tissue evidence="3 4">Whole larvae</tissue>
    </source>
</reference>
<dbReference type="AlphaFoldDB" id="A0A6J1WIW1"/>
<evidence type="ECO:0000313" key="4">
    <source>
        <dbReference type="RefSeq" id="XP_026754048.2"/>
    </source>
</evidence>
<dbReference type="Proteomes" id="UP001652740">
    <property type="component" value="Unplaced"/>
</dbReference>
<feature type="compositionally biased region" description="Acidic residues" evidence="1">
    <location>
        <begin position="447"/>
        <end position="462"/>
    </location>
</feature>
<dbReference type="RefSeq" id="XP_026754047.2">
    <property type="nucleotide sequence ID" value="XM_026898246.3"/>
</dbReference>
<feature type="compositionally biased region" description="Low complexity" evidence="1">
    <location>
        <begin position="525"/>
        <end position="544"/>
    </location>
</feature>
<protein>
    <submittedName>
        <fullName evidence="3 4">Uncharacterized protein DDB_G0283697-like isoform X1</fullName>
    </submittedName>
</protein>
<evidence type="ECO:0000256" key="1">
    <source>
        <dbReference type="SAM" id="MobiDB-lite"/>
    </source>
</evidence>
<feature type="compositionally biased region" description="Basic and acidic residues" evidence="1">
    <location>
        <begin position="268"/>
        <end position="304"/>
    </location>
</feature>
<dbReference type="GeneID" id="113514227"/>
<feature type="region of interest" description="Disordered" evidence="1">
    <location>
        <begin position="1"/>
        <end position="354"/>
    </location>
</feature>
<feature type="compositionally biased region" description="Basic and acidic residues" evidence="1">
    <location>
        <begin position="206"/>
        <end position="260"/>
    </location>
</feature>
<proteinExistence type="predicted"/>
<feature type="region of interest" description="Disordered" evidence="1">
    <location>
        <begin position="420"/>
        <end position="462"/>
    </location>
</feature>